<dbReference type="InterPro" id="IPR004572">
    <property type="entry name" value="Protoporphyrinogen_oxidase"/>
</dbReference>
<dbReference type="NCBIfam" id="TIGR00562">
    <property type="entry name" value="proto_IX_ox"/>
    <property type="match status" value="1"/>
</dbReference>
<evidence type="ECO:0000256" key="5">
    <source>
        <dbReference type="ARBA" id="ARBA00023133"/>
    </source>
</evidence>
<dbReference type="RefSeq" id="WP_136061357.1">
    <property type="nucleotide sequence ID" value="NZ_CAAHFH010000001.1"/>
</dbReference>
<dbReference type="Gene3D" id="1.10.3110.10">
    <property type="entry name" value="protoporphyrinogen ix oxidase, domain 3"/>
    <property type="match status" value="1"/>
</dbReference>
<keyword evidence="6" id="KW-0963">Cytoplasm</keyword>
<name>A0A6C2UI71_9BACT</name>
<dbReference type="Gene3D" id="3.50.50.60">
    <property type="entry name" value="FAD/NAD(P)-binding domain"/>
    <property type="match status" value="1"/>
</dbReference>
<dbReference type="InterPro" id="IPR002937">
    <property type="entry name" value="Amino_oxidase"/>
</dbReference>
<evidence type="ECO:0000256" key="2">
    <source>
        <dbReference type="ARBA" id="ARBA00022630"/>
    </source>
</evidence>
<dbReference type="EMBL" id="CAAHFH010000001">
    <property type="protein sequence ID" value="VGO19890.1"/>
    <property type="molecule type" value="Genomic_DNA"/>
</dbReference>
<proteinExistence type="inferred from homology"/>
<comment type="similarity">
    <text evidence="6">Belongs to the protoporphyrinogen/coproporphyrinogen oxidase family. Coproporphyrinogen III oxidase subfamily.</text>
</comment>
<dbReference type="GO" id="GO:0006783">
    <property type="term" value="P:heme biosynthetic process"/>
    <property type="evidence" value="ECO:0007669"/>
    <property type="project" value="UniProtKB-UniRule"/>
</dbReference>
<dbReference type="AlphaFoldDB" id="A0A6C2UI71"/>
<evidence type="ECO:0000256" key="6">
    <source>
        <dbReference type="RuleBase" id="RU364052"/>
    </source>
</evidence>
<keyword evidence="2 6" id="KW-0285">Flavoprotein</keyword>
<comment type="cofactor">
    <cofactor evidence="1 6">
        <name>FAD</name>
        <dbReference type="ChEBI" id="CHEBI:57692"/>
    </cofactor>
</comment>
<evidence type="ECO:0000256" key="3">
    <source>
        <dbReference type="ARBA" id="ARBA00022827"/>
    </source>
</evidence>
<dbReference type="SUPFAM" id="SSF54373">
    <property type="entry name" value="FAD-linked reductases, C-terminal domain"/>
    <property type="match status" value="1"/>
</dbReference>
<organism evidence="8 9">
    <name type="scientific">Pontiella sulfatireligans</name>
    <dbReference type="NCBI Taxonomy" id="2750658"/>
    <lineage>
        <taxon>Bacteria</taxon>
        <taxon>Pseudomonadati</taxon>
        <taxon>Kiritimatiellota</taxon>
        <taxon>Kiritimatiellia</taxon>
        <taxon>Kiritimatiellales</taxon>
        <taxon>Pontiellaceae</taxon>
        <taxon>Pontiella</taxon>
    </lineage>
</organism>
<comment type="subcellular location">
    <subcellularLocation>
        <location evidence="6">Cytoplasm</location>
    </subcellularLocation>
</comment>
<reference evidence="8 9" key="1">
    <citation type="submission" date="2019-04" db="EMBL/GenBank/DDBJ databases">
        <authorList>
            <person name="Van Vliet M D."/>
        </authorList>
    </citation>
    <scope>NUCLEOTIDE SEQUENCE [LARGE SCALE GENOMIC DNA]</scope>
    <source>
        <strain evidence="8 9">F21</strain>
    </source>
</reference>
<dbReference type="GO" id="GO:0005737">
    <property type="term" value="C:cytoplasm"/>
    <property type="evidence" value="ECO:0007669"/>
    <property type="project" value="UniProtKB-SubCell"/>
</dbReference>
<dbReference type="PANTHER" id="PTHR42923:SF3">
    <property type="entry name" value="PROTOPORPHYRINOGEN OXIDASE"/>
    <property type="match status" value="1"/>
</dbReference>
<keyword evidence="3 6" id="KW-0274">FAD</keyword>
<dbReference type="UniPathway" id="UPA00252"/>
<keyword evidence="4 6" id="KW-0560">Oxidoreductase</keyword>
<comment type="function">
    <text evidence="6">Involved in coproporphyrin-dependent heme b biosynthesis. Catalyzes the oxidation of coproporphyrinogen III to coproporphyrin III.</text>
</comment>
<evidence type="ECO:0000256" key="4">
    <source>
        <dbReference type="ARBA" id="ARBA00023002"/>
    </source>
</evidence>
<evidence type="ECO:0000313" key="8">
    <source>
        <dbReference type="EMBL" id="VGO19890.1"/>
    </source>
</evidence>
<accession>A0A6C2UI71</accession>
<dbReference type="Pfam" id="PF01593">
    <property type="entry name" value="Amino_oxidase"/>
    <property type="match status" value="1"/>
</dbReference>
<feature type="domain" description="Amine oxidase" evidence="7">
    <location>
        <begin position="11"/>
        <end position="441"/>
    </location>
</feature>
<sequence length="452" mass="49489">MQKVAIIGAGITGLTAAFELKEKGIDCTVFEASGRVGGCIQTVLEDGFLVECGPNSILDTHPNLGKLIARLGLEGNKLPSKPEANNRFIVRDGKPIALPTSPPAFFSSKAFSAKAKLRLMREPFITSKSNEQESLAEFVVRRLGQEFLDYAINPFVSGVYAGDPAKLATCHAFPKLYELEQKYGSLIKGAIKGSKERKQRTETASKDARMFTFDDGMEVLPKQLAAKLGDTVRLNTPVSSIQTLEEGIWLVNREEFSDVLIAIPAYAQTELNAPFDVDVFSEIYYPPVASLSLGFGLNQFMHPLNGFGVLIPKIEKRFSLGALFPSSIFAGRAPGGMALLTVFIGGSQSPERALMDEGEMLAEVLKDLHDLLGLDGEPDFRHLSVWPKAIPQYVVGYEKYLNRMKQVEADFPGIHFAGHYRDGISVANSILSGINTAERIIKHEDTKDTKSL</sequence>
<evidence type="ECO:0000313" key="9">
    <source>
        <dbReference type="Proteomes" id="UP000346198"/>
    </source>
</evidence>
<dbReference type="GO" id="GO:0004729">
    <property type="term" value="F:oxygen-dependent protoporphyrinogen oxidase activity"/>
    <property type="evidence" value="ECO:0007669"/>
    <property type="project" value="UniProtKB-UniRule"/>
</dbReference>
<keyword evidence="5 6" id="KW-0350">Heme biosynthesis</keyword>
<dbReference type="PANTHER" id="PTHR42923">
    <property type="entry name" value="PROTOPORPHYRINOGEN OXIDASE"/>
    <property type="match status" value="1"/>
</dbReference>
<dbReference type="EC" id="1.3.3.15" evidence="6"/>
<gene>
    <name evidence="8" type="primary">hemY</name>
    <name evidence="8" type="ORF">SCARR_01950</name>
</gene>
<keyword evidence="9" id="KW-1185">Reference proteome</keyword>
<comment type="catalytic activity">
    <reaction evidence="6">
        <text>coproporphyrinogen III + 3 O2 = coproporphyrin III + 3 H2O2</text>
        <dbReference type="Rhea" id="RHEA:43436"/>
        <dbReference type="ChEBI" id="CHEBI:15379"/>
        <dbReference type="ChEBI" id="CHEBI:16240"/>
        <dbReference type="ChEBI" id="CHEBI:57309"/>
        <dbReference type="ChEBI" id="CHEBI:131725"/>
        <dbReference type="EC" id="1.3.3.15"/>
    </reaction>
</comment>
<dbReference type="Gene3D" id="3.90.660.20">
    <property type="entry name" value="Protoporphyrinogen oxidase, mitochondrial, domain 2"/>
    <property type="match status" value="1"/>
</dbReference>
<evidence type="ECO:0000259" key="7">
    <source>
        <dbReference type="Pfam" id="PF01593"/>
    </source>
</evidence>
<dbReference type="SUPFAM" id="SSF51905">
    <property type="entry name" value="FAD/NAD(P)-binding domain"/>
    <property type="match status" value="1"/>
</dbReference>
<dbReference type="InterPro" id="IPR050464">
    <property type="entry name" value="Zeta_carotene_desat/Oxidored"/>
</dbReference>
<dbReference type="InterPro" id="IPR036188">
    <property type="entry name" value="FAD/NAD-bd_sf"/>
</dbReference>
<dbReference type="Proteomes" id="UP000346198">
    <property type="component" value="Unassembled WGS sequence"/>
</dbReference>
<evidence type="ECO:0000256" key="1">
    <source>
        <dbReference type="ARBA" id="ARBA00001974"/>
    </source>
</evidence>
<comment type="pathway">
    <text evidence="6">Porphyrin-containing compound metabolism; protoheme biosynthesis.</text>
</comment>
<protein>
    <recommendedName>
        <fullName evidence="6">Coproporphyrinogen III oxidase</fullName>
        <ecNumber evidence="6">1.3.3.15</ecNumber>
    </recommendedName>
</protein>